<dbReference type="EMBL" id="RQZC01000001">
    <property type="protein sequence ID" value="RRD30928.1"/>
    <property type="molecule type" value="Genomic_DNA"/>
</dbReference>
<sequence length="440" mass="46781">MNLPHHVSRHVSRRGVLLGLSAGAVAGLAACTGSTGSTGSSAGGSGSTGGSVSGEITFQTWSLKNDRFTPYFEDLVKAFQDAHPGVSVKWIDQPGDGYEDKILQQANSGELPDVINLPPEFAYKLAQVDQLTDLGAADAALLDGYVEAAAEAYAFPGIEGHYGYPWYLGTDLNWYNTELLSSAGVDTAKLPTTLDELFEMASTVAKATNGEVKMISDVPRTGTLSAAGVEIYKDGAFVFNTAEAVKVVERYKKAYEEGAMPAEALNADYLGNKDLYMQGKAAWTTGAAGFASDMAKDAPTVLEKSVVTPRIGHPPLFIQGICVSQASKAPQAALAFAQFVTSTENQVAFLKIAQGFFPGTKEGNESPEAFTDAVDNELQRTAITEASAVIDEARPEYPIQFTYDMDTYLKQQMALAVKGEIGIQEALDKSVEYANANQAG</sequence>
<evidence type="ECO:0000256" key="4">
    <source>
        <dbReference type="ARBA" id="ARBA00023139"/>
    </source>
</evidence>
<dbReference type="Gene3D" id="3.40.190.10">
    <property type="entry name" value="Periplasmic binding protein-like II"/>
    <property type="match status" value="1"/>
</dbReference>
<keyword evidence="2" id="KW-0732">Signal</keyword>
<keyword evidence="5" id="KW-0449">Lipoprotein</keyword>
<accession>A0A3P1VB07</accession>
<keyword evidence="1" id="KW-1003">Cell membrane</keyword>
<dbReference type="InterPro" id="IPR006059">
    <property type="entry name" value="SBP"/>
</dbReference>
<dbReference type="PROSITE" id="PS51318">
    <property type="entry name" value="TAT"/>
    <property type="match status" value="1"/>
</dbReference>
<gene>
    <name evidence="6" type="ORF">EII10_02260</name>
</gene>
<keyword evidence="4" id="KW-0564">Palmitate</keyword>
<name>A0A3P1VB07_9ACTO</name>
<organism evidence="6 7">
    <name type="scientific">Actinomyces bowdenii</name>
    <dbReference type="NCBI Taxonomy" id="131109"/>
    <lineage>
        <taxon>Bacteria</taxon>
        <taxon>Bacillati</taxon>
        <taxon>Actinomycetota</taxon>
        <taxon>Actinomycetes</taxon>
        <taxon>Actinomycetales</taxon>
        <taxon>Actinomycetaceae</taxon>
        <taxon>Actinomyces</taxon>
    </lineage>
</organism>
<evidence type="ECO:0000256" key="3">
    <source>
        <dbReference type="ARBA" id="ARBA00023136"/>
    </source>
</evidence>
<dbReference type="InterPro" id="IPR006311">
    <property type="entry name" value="TAT_signal"/>
</dbReference>
<comment type="caution">
    <text evidence="6">The sequence shown here is derived from an EMBL/GenBank/DDBJ whole genome shotgun (WGS) entry which is preliminary data.</text>
</comment>
<evidence type="ECO:0000256" key="2">
    <source>
        <dbReference type="ARBA" id="ARBA00022729"/>
    </source>
</evidence>
<dbReference type="RefSeq" id="WP_124932840.1">
    <property type="nucleotide sequence ID" value="NZ_RQZC01000001.1"/>
</dbReference>
<dbReference type="Proteomes" id="UP000271272">
    <property type="component" value="Unassembled WGS sequence"/>
</dbReference>
<evidence type="ECO:0000313" key="7">
    <source>
        <dbReference type="Proteomes" id="UP000271272"/>
    </source>
</evidence>
<dbReference type="AlphaFoldDB" id="A0A3P1VB07"/>
<evidence type="ECO:0000313" key="6">
    <source>
        <dbReference type="EMBL" id="RRD30928.1"/>
    </source>
</evidence>
<proteinExistence type="predicted"/>
<dbReference type="PANTHER" id="PTHR43649">
    <property type="entry name" value="ARABINOSE-BINDING PROTEIN-RELATED"/>
    <property type="match status" value="1"/>
</dbReference>
<dbReference type="Pfam" id="PF13416">
    <property type="entry name" value="SBP_bac_8"/>
    <property type="match status" value="1"/>
</dbReference>
<dbReference type="PANTHER" id="PTHR43649:SF33">
    <property type="entry name" value="POLYGALACTURONAN_RHAMNOGALACTURONAN-BINDING PROTEIN YTCQ"/>
    <property type="match status" value="1"/>
</dbReference>
<evidence type="ECO:0000256" key="1">
    <source>
        <dbReference type="ARBA" id="ARBA00022475"/>
    </source>
</evidence>
<dbReference type="OrthoDB" id="4289620at2"/>
<reference evidence="6 7" key="1">
    <citation type="submission" date="2018-11" db="EMBL/GenBank/DDBJ databases">
        <title>Genomes From Bacteria Associated with the Canine Oral Cavity: a Test Case for Automated Genome-Based Taxonomic Assignment.</title>
        <authorList>
            <person name="Coil D.A."/>
            <person name="Jospin G."/>
            <person name="Darling A.E."/>
            <person name="Wallis C."/>
            <person name="Davis I.J."/>
            <person name="Harris S."/>
            <person name="Eisen J.A."/>
            <person name="Holcombe L.J."/>
            <person name="O'Flynn C."/>
        </authorList>
    </citation>
    <scope>NUCLEOTIDE SEQUENCE [LARGE SCALE GENOMIC DNA]</scope>
    <source>
        <strain evidence="6 7">OH5050</strain>
    </source>
</reference>
<dbReference type="InterPro" id="IPR050490">
    <property type="entry name" value="Bact_solute-bd_prot1"/>
</dbReference>
<dbReference type="SUPFAM" id="SSF53850">
    <property type="entry name" value="Periplasmic binding protein-like II"/>
    <property type="match status" value="1"/>
</dbReference>
<keyword evidence="7" id="KW-1185">Reference proteome</keyword>
<keyword evidence="3" id="KW-0472">Membrane</keyword>
<protein>
    <submittedName>
        <fullName evidence="6">Extracellular solute-binding protein</fullName>
    </submittedName>
</protein>
<evidence type="ECO:0000256" key="5">
    <source>
        <dbReference type="ARBA" id="ARBA00023288"/>
    </source>
</evidence>